<keyword evidence="1" id="KW-0812">Transmembrane</keyword>
<gene>
    <name evidence="2" type="ORF">F4827_006379</name>
</gene>
<organism evidence="2 3">
    <name type="scientific">Paraburkholderia bannensis</name>
    <dbReference type="NCBI Taxonomy" id="765414"/>
    <lineage>
        <taxon>Bacteria</taxon>
        <taxon>Pseudomonadati</taxon>
        <taxon>Pseudomonadota</taxon>
        <taxon>Betaproteobacteria</taxon>
        <taxon>Burkholderiales</taxon>
        <taxon>Burkholderiaceae</taxon>
        <taxon>Paraburkholderia</taxon>
    </lineage>
</organism>
<dbReference type="Proteomes" id="UP000571554">
    <property type="component" value="Unassembled WGS sequence"/>
</dbReference>
<keyword evidence="1" id="KW-0472">Membrane</keyword>
<evidence type="ECO:0000313" key="2">
    <source>
        <dbReference type="EMBL" id="MBB6106504.1"/>
    </source>
</evidence>
<proteinExistence type="predicted"/>
<accession>A0A7W9U3U4</accession>
<keyword evidence="1" id="KW-1133">Transmembrane helix</keyword>
<feature type="transmembrane region" description="Helical" evidence="1">
    <location>
        <begin position="12"/>
        <end position="30"/>
    </location>
</feature>
<dbReference type="EMBL" id="JACHBW010000027">
    <property type="protein sequence ID" value="MBB6106504.1"/>
    <property type="molecule type" value="Genomic_DNA"/>
</dbReference>
<evidence type="ECO:0000313" key="3">
    <source>
        <dbReference type="Proteomes" id="UP000571554"/>
    </source>
</evidence>
<name>A0A7W9U3U4_9BURK</name>
<reference evidence="2 3" key="1">
    <citation type="submission" date="2020-08" db="EMBL/GenBank/DDBJ databases">
        <title>Above-ground endophytic microbial communities from plants in different locations in the United States.</title>
        <authorList>
            <person name="Frank C."/>
        </authorList>
    </citation>
    <scope>NUCLEOTIDE SEQUENCE [LARGE SCALE GENOMIC DNA]</scope>
    <source>
        <strain evidence="2 3">WP4_2_2</strain>
    </source>
</reference>
<keyword evidence="3" id="KW-1185">Reference proteome</keyword>
<comment type="caution">
    <text evidence="2">The sequence shown here is derived from an EMBL/GenBank/DDBJ whole genome shotgun (WGS) entry which is preliminary data.</text>
</comment>
<dbReference type="AlphaFoldDB" id="A0A7W9U3U4"/>
<protein>
    <submittedName>
        <fullName evidence="2">Uncharacterized protein</fullName>
    </submittedName>
</protein>
<dbReference type="RefSeq" id="WP_184123952.1">
    <property type="nucleotide sequence ID" value="NZ_JACHBW010000027.1"/>
</dbReference>
<evidence type="ECO:0000256" key="1">
    <source>
        <dbReference type="SAM" id="Phobius"/>
    </source>
</evidence>
<sequence length="51" mass="5378">MKVGKLTLSARKVLGCLTLVGVVASSLVVFNRSPYEAFEGALMTAFTDSAK</sequence>